<sequence length="209" mass="23786">MSLFPDRVETERLDFRAVGSDAADLDPLDYYRVCSRGEPGIERVTEYMTWSPHETPKETAEYLAHAAEQREQNEGITYIIRPKEDEDGAGDIAGSAGFQVDWDRRVATLGMWLRKPFWGRGYSGERAEAMCDVAFETLDLDVVAVTHDPENEPSKRAIEKYVDRLGGRREGVIRNDIVISGDPRDSVRYSISREEYAVRRPPKAAENRD</sequence>
<dbReference type="InterPro" id="IPR016181">
    <property type="entry name" value="Acyl_CoA_acyltransferase"/>
</dbReference>
<protein>
    <submittedName>
        <fullName evidence="2">GNAT family acetyltransferase</fullName>
    </submittedName>
</protein>
<evidence type="ECO:0000313" key="3">
    <source>
        <dbReference type="Proteomes" id="UP000607197"/>
    </source>
</evidence>
<dbReference type="Gene3D" id="3.40.630.30">
    <property type="match status" value="1"/>
</dbReference>
<reference evidence="2" key="1">
    <citation type="journal article" date="2014" name="Int. J. Syst. Evol. Microbiol.">
        <title>Complete genome sequence of Corynebacterium casei LMG S-19264T (=DSM 44701T), isolated from a smear-ripened cheese.</title>
        <authorList>
            <consortium name="US DOE Joint Genome Institute (JGI-PGF)"/>
            <person name="Walter F."/>
            <person name="Albersmeier A."/>
            <person name="Kalinowski J."/>
            <person name="Ruckert C."/>
        </authorList>
    </citation>
    <scope>NUCLEOTIDE SEQUENCE</scope>
    <source>
        <strain evidence="2">JCM 19596</strain>
    </source>
</reference>
<dbReference type="Proteomes" id="UP000607197">
    <property type="component" value="Unassembled WGS sequence"/>
</dbReference>
<evidence type="ECO:0000313" key="2">
    <source>
        <dbReference type="EMBL" id="GGL59865.1"/>
    </source>
</evidence>
<reference evidence="2" key="2">
    <citation type="submission" date="2020-09" db="EMBL/GenBank/DDBJ databases">
        <authorList>
            <person name="Sun Q."/>
            <person name="Ohkuma M."/>
        </authorList>
    </citation>
    <scope>NUCLEOTIDE SEQUENCE</scope>
    <source>
        <strain evidence="2">JCM 19596</strain>
    </source>
</reference>
<dbReference type="InterPro" id="IPR000182">
    <property type="entry name" value="GNAT_dom"/>
</dbReference>
<dbReference type="EMBL" id="BMPG01000002">
    <property type="protein sequence ID" value="GGL59865.1"/>
    <property type="molecule type" value="Genomic_DNA"/>
</dbReference>
<dbReference type="GO" id="GO:0005737">
    <property type="term" value="C:cytoplasm"/>
    <property type="evidence" value="ECO:0007669"/>
    <property type="project" value="TreeGrafter"/>
</dbReference>
<dbReference type="PANTHER" id="PTHR43441">
    <property type="entry name" value="RIBOSOMAL-PROTEIN-SERINE ACETYLTRANSFERASE"/>
    <property type="match status" value="1"/>
</dbReference>
<proteinExistence type="predicted"/>
<name>A0A830F6P4_9EURY</name>
<dbReference type="InterPro" id="IPR051908">
    <property type="entry name" value="Ribosomal_N-acetyltransferase"/>
</dbReference>
<feature type="domain" description="N-acetyltransferase" evidence="1">
    <location>
        <begin position="12"/>
        <end position="160"/>
    </location>
</feature>
<dbReference type="SUPFAM" id="SSF55729">
    <property type="entry name" value="Acyl-CoA N-acyltransferases (Nat)"/>
    <property type="match status" value="1"/>
</dbReference>
<dbReference type="GO" id="GO:0008999">
    <property type="term" value="F:protein-N-terminal-alanine acetyltransferase activity"/>
    <property type="evidence" value="ECO:0007669"/>
    <property type="project" value="TreeGrafter"/>
</dbReference>
<dbReference type="PANTHER" id="PTHR43441:SF2">
    <property type="entry name" value="FAMILY ACETYLTRANSFERASE, PUTATIVE (AFU_ORTHOLOGUE AFUA_7G00850)-RELATED"/>
    <property type="match status" value="1"/>
</dbReference>
<comment type="caution">
    <text evidence="2">The sequence shown here is derived from an EMBL/GenBank/DDBJ whole genome shotgun (WGS) entry which is preliminary data.</text>
</comment>
<dbReference type="GO" id="GO:1990189">
    <property type="term" value="F:protein N-terminal-serine acetyltransferase activity"/>
    <property type="evidence" value="ECO:0007669"/>
    <property type="project" value="TreeGrafter"/>
</dbReference>
<evidence type="ECO:0000259" key="1">
    <source>
        <dbReference type="Pfam" id="PF13302"/>
    </source>
</evidence>
<gene>
    <name evidence="2" type="ORF">GCM10009039_17620</name>
</gene>
<accession>A0A830F6P4</accession>
<keyword evidence="3" id="KW-1185">Reference proteome</keyword>
<dbReference type="AlphaFoldDB" id="A0A830F6P4"/>
<dbReference type="RefSeq" id="WP_188978038.1">
    <property type="nucleotide sequence ID" value="NZ_BMPG01000002.1"/>
</dbReference>
<dbReference type="Pfam" id="PF13302">
    <property type="entry name" value="Acetyltransf_3"/>
    <property type="match status" value="1"/>
</dbReference>
<keyword evidence="2" id="KW-0808">Transferase</keyword>
<organism evidence="2 3">
    <name type="scientific">Halocalculus aciditolerans</name>
    <dbReference type="NCBI Taxonomy" id="1383812"/>
    <lineage>
        <taxon>Archaea</taxon>
        <taxon>Methanobacteriati</taxon>
        <taxon>Methanobacteriota</taxon>
        <taxon>Stenosarchaea group</taxon>
        <taxon>Halobacteria</taxon>
        <taxon>Halobacteriales</taxon>
        <taxon>Halobacteriaceae</taxon>
        <taxon>Halocalculus</taxon>
    </lineage>
</organism>
<dbReference type="OrthoDB" id="120213at2157"/>